<dbReference type="EMBL" id="PEKC01000025">
    <property type="protein sequence ID" value="PII36109.1"/>
    <property type="molecule type" value="Genomic_DNA"/>
</dbReference>
<organism evidence="1">
    <name type="scientific">Chryseobacterium sp. B5</name>
    <dbReference type="NCBI Taxonomy" id="2050562"/>
    <lineage>
        <taxon>Bacteria</taxon>
        <taxon>Pseudomonadati</taxon>
        <taxon>Bacteroidota</taxon>
        <taxon>Flavobacteriia</taxon>
        <taxon>Flavobacteriales</taxon>
        <taxon>Weeksellaceae</taxon>
        <taxon>Chryseobacterium group</taxon>
        <taxon>Chryseobacterium</taxon>
    </lineage>
</organism>
<sequence>MPALTTPEWIHWQDRWQKANGTQWTVGLKNDQGYHGSGNSPDEYMCLGGVCTEAEARLMAAAPQMLAALRDVVAVMECDLAGLALIQPELAVARAAIVRATGAAP</sequence>
<comment type="caution">
    <text evidence="1">The sequence shown here is derived from an EMBL/GenBank/DDBJ whole genome shotgun (WGS) entry which is preliminary data.</text>
</comment>
<proteinExistence type="predicted"/>
<name>A0A2G7T889_9FLAO</name>
<gene>
    <name evidence="1" type="ORF">CTI11_09280</name>
</gene>
<dbReference type="AlphaFoldDB" id="A0A2G7T889"/>
<reference evidence="1" key="1">
    <citation type="submission" date="2017-10" db="EMBL/GenBank/DDBJ databases">
        <title>Chryseobacterium sp. B5 is a hydrocarbonoclastic and plant growth promoting bacterium.</title>
        <authorList>
            <person name="Thijs S."/>
            <person name="Gkorezis P."/>
            <person name="Van Hamme J."/>
        </authorList>
    </citation>
    <scope>NUCLEOTIDE SEQUENCE</scope>
    <source>
        <strain evidence="1">B5</strain>
    </source>
</reference>
<protein>
    <submittedName>
        <fullName evidence="1">Uncharacterized protein</fullName>
    </submittedName>
</protein>
<accession>A0A2G7T889</accession>
<evidence type="ECO:0000313" key="1">
    <source>
        <dbReference type="EMBL" id="PII36109.1"/>
    </source>
</evidence>